<gene>
    <name evidence="2" type="ordered locus">Plabr_2442</name>
</gene>
<accession>F0SNW7</accession>
<keyword evidence="1" id="KW-0732">Signal</keyword>
<dbReference type="EMBL" id="CP002546">
    <property type="protein sequence ID" value="ADY60043.1"/>
    <property type="molecule type" value="Genomic_DNA"/>
</dbReference>
<feature type="chain" id="PRO_5003260679" description="HEAT domain containing protein" evidence="1">
    <location>
        <begin position="23"/>
        <end position="389"/>
    </location>
</feature>
<evidence type="ECO:0000313" key="3">
    <source>
        <dbReference type="Proteomes" id="UP000006860"/>
    </source>
</evidence>
<dbReference type="eggNOG" id="COG1250">
    <property type="taxonomic scope" value="Bacteria"/>
</dbReference>
<evidence type="ECO:0008006" key="4">
    <source>
        <dbReference type="Google" id="ProtNLM"/>
    </source>
</evidence>
<dbReference type="HOGENOM" id="CLU_709567_0_0_0"/>
<keyword evidence="3" id="KW-1185">Reference proteome</keyword>
<feature type="signal peptide" evidence="1">
    <location>
        <begin position="1"/>
        <end position="22"/>
    </location>
</feature>
<evidence type="ECO:0000256" key="1">
    <source>
        <dbReference type="SAM" id="SignalP"/>
    </source>
</evidence>
<proteinExistence type="predicted"/>
<reference evidence="3" key="1">
    <citation type="submission" date="2011-02" db="EMBL/GenBank/DDBJ databases">
        <title>The complete genome of Planctomyces brasiliensis DSM 5305.</title>
        <authorList>
            <person name="Lucas S."/>
            <person name="Copeland A."/>
            <person name="Lapidus A."/>
            <person name="Bruce D."/>
            <person name="Goodwin L."/>
            <person name="Pitluck S."/>
            <person name="Kyrpides N."/>
            <person name="Mavromatis K."/>
            <person name="Pagani I."/>
            <person name="Ivanova N."/>
            <person name="Ovchinnikova G."/>
            <person name="Lu M."/>
            <person name="Detter J.C."/>
            <person name="Han C."/>
            <person name="Land M."/>
            <person name="Hauser L."/>
            <person name="Markowitz V."/>
            <person name="Cheng J.-F."/>
            <person name="Hugenholtz P."/>
            <person name="Woyke T."/>
            <person name="Wu D."/>
            <person name="Tindall B."/>
            <person name="Pomrenke H.G."/>
            <person name="Brambilla E."/>
            <person name="Klenk H.-P."/>
            <person name="Eisen J.A."/>
        </authorList>
    </citation>
    <scope>NUCLEOTIDE SEQUENCE [LARGE SCALE GENOMIC DNA]</scope>
    <source>
        <strain evidence="3">ATCC 49424 / DSM 5305 / JCM 21570 / NBRC 103401 / IFAM 1448</strain>
    </source>
</reference>
<sequence>MARFLTVANAGFATAAMFFVLAAAFSTGSSRANLVAADDLPADQLQASIEIIQNVSSEGAGHQAAAKAVAELQQAGPEALMPLLDGMEKANPLALNWLRNAFETVAAKAEANDQLPLAKFRSFLDDRSHRATSRHLVFEWIRRADPEVAMSLVPTFLDDPSEELRREAVAQLVERADKAEGEAKKDLFKQALTGATDDDQVRKIVKGLEEFEVDVDLQSHYGFVTEWQLLGPFDNKDEGGFDVAYPPEDQVDLQASYEGQLDEVTWQQAETEDDYGLVDLNAEVAHHKGAIQYAFTEVESDTEQPVEFRLATPNAWKLWLNGELLFEREEYHRGTFFDQYRIPAKLKAGRNRILLKVCQNEQKDSWAQVWQYQFRVCDPNGMALSRPEK</sequence>
<dbReference type="Proteomes" id="UP000006860">
    <property type="component" value="Chromosome"/>
</dbReference>
<dbReference type="Gene3D" id="2.60.120.260">
    <property type="entry name" value="Galactose-binding domain-like"/>
    <property type="match status" value="1"/>
</dbReference>
<dbReference type="KEGG" id="pbs:Plabr_2442"/>
<dbReference type="OrthoDB" id="212892at2"/>
<dbReference type="RefSeq" id="WP_013628767.1">
    <property type="nucleotide sequence ID" value="NC_015174.1"/>
</dbReference>
<dbReference type="STRING" id="756272.Plabr_2442"/>
<evidence type="ECO:0000313" key="2">
    <source>
        <dbReference type="EMBL" id="ADY60043.1"/>
    </source>
</evidence>
<organism evidence="2 3">
    <name type="scientific">Rubinisphaera brasiliensis (strain ATCC 49424 / DSM 5305 / JCM 21570 / IAM 15109 / NBRC 103401 / IFAM 1448)</name>
    <name type="common">Planctomyces brasiliensis</name>
    <dbReference type="NCBI Taxonomy" id="756272"/>
    <lineage>
        <taxon>Bacteria</taxon>
        <taxon>Pseudomonadati</taxon>
        <taxon>Planctomycetota</taxon>
        <taxon>Planctomycetia</taxon>
        <taxon>Planctomycetales</taxon>
        <taxon>Planctomycetaceae</taxon>
        <taxon>Rubinisphaera</taxon>
    </lineage>
</organism>
<protein>
    <recommendedName>
        <fullName evidence="4">HEAT domain containing protein</fullName>
    </recommendedName>
</protein>
<dbReference type="AlphaFoldDB" id="F0SNW7"/>
<name>F0SNW7_RUBBR</name>